<proteinExistence type="predicted"/>
<sequence>MHRYYYCSIVNCCCCSEFDYYNGRVEAVLFGRLRKPPAPEPLGESTGVRLRVPPTRYANDVGRFTRIDSRDHYQDVSVMNSLQLETFIGDLGYRQKKGQVVDVDEEWSRVLARMRNLGPSVSAVSMVRLVKHLSVCKRLPPAEDVLGVFEACLLVDSTMEYSSQWFSLGTLSRFSLHLSKLCSSFSRESSGLKGSKTRMLNSGTIDRIAHVIEVKIREHMTSSTGKRLPLKPRTVSKLCLAMAQLQRWKDLEAWRALMLLITACVRDMDQEHIQHCTYAIYRLLSQVPEGTSMGELAAHAVDVNEQLANQARALLPMAKHPRNLMNILVSCDRTTKVAFLRWSLVGQSRDVRLLVEASGKILAAAEDEWDTIFAECSCMDVYRVATVLLPHDELGDSLTRMLRLAWVRAMREGPKPPGSVTRRVASILSLEEELKESPLHVSEHSQAVALTVLLPLVPVGSGLDYKQSSYNFSFVSAMDRRRAVRRRVDFLCKVISKSSKRVKEDDRKNPLATLDVEAFLAGVNELDEFSATEIYSAGDGCKVYVGGLDDACHFDELRRRRVGTIINCAGAQCALARLQADVVGGPNPYKDVRFQEESYKEKLGDNI</sequence>
<dbReference type="EMBL" id="JABANM010027101">
    <property type="protein sequence ID" value="KAF4711862.1"/>
    <property type="molecule type" value="Genomic_DNA"/>
</dbReference>
<dbReference type="Proteomes" id="UP000574390">
    <property type="component" value="Unassembled WGS sequence"/>
</dbReference>
<name>A0A7J6QUT2_PEROL</name>
<organism evidence="1 2">
    <name type="scientific">Perkinsus olseni</name>
    <name type="common">Perkinsus atlanticus</name>
    <dbReference type="NCBI Taxonomy" id="32597"/>
    <lineage>
        <taxon>Eukaryota</taxon>
        <taxon>Sar</taxon>
        <taxon>Alveolata</taxon>
        <taxon>Perkinsozoa</taxon>
        <taxon>Perkinsea</taxon>
        <taxon>Perkinsida</taxon>
        <taxon>Perkinsidae</taxon>
        <taxon>Perkinsus</taxon>
    </lineage>
</organism>
<gene>
    <name evidence="1" type="ORF">FOZ62_019414</name>
</gene>
<accession>A0A7J6QUT2</accession>
<feature type="non-terminal residue" evidence="1">
    <location>
        <position position="1"/>
    </location>
</feature>
<evidence type="ECO:0000313" key="2">
    <source>
        <dbReference type="Proteomes" id="UP000574390"/>
    </source>
</evidence>
<comment type="caution">
    <text evidence="1">The sequence shown here is derived from an EMBL/GenBank/DDBJ whole genome shotgun (WGS) entry which is preliminary data.</text>
</comment>
<reference evidence="1 2" key="1">
    <citation type="submission" date="2020-04" db="EMBL/GenBank/DDBJ databases">
        <title>Perkinsus olseni comparative genomics.</title>
        <authorList>
            <person name="Bogema D.R."/>
        </authorList>
    </citation>
    <scope>NUCLEOTIDE SEQUENCE [LARGE SCALE GENOMIC DNA]</scope>
    <source>
        <strain evidence="1">ATCC PRA-205</strain>
    </source>
</reference>
<evidence type="ECO:0000313" key="1">
    <source>
        <dbReference type="EMBL" id="KAF4711862.1"/>
    </source>
</evidence>
<dbReference type="AlphaFoldDB" id="A0A7J6QUT2"/>
<protein>
    <submittedName>
        <fullName evidence="1">Uncharacterized protein</fullName>
    </submittedName>
</protein>